<dbReference type="OrthoDB" id="440455at2759"/>
<evidence type="ECO:0000313" key="2">
    <source>
        <dbReference type="Proteomes" id="UP000636800"/>
    </source>
</evidence>
<accession>A0A835S7J3</accession>
<keyword evidence="2" id="KW-1185">Reference proteome</keyword>
<dbReference type="EMBL" id="JADCNL010000001">
    <property type="protein sequence ID" value="KAG0498783.1"/>
    <property type="molecule type" value="Genomic_DNA"/>
</dbReference>
<gene>
    <name evidence="1" type="ORF">HPP92_003474</name>
</gene>
<protein>
    <submittedName>
        <fullName evidence="1">Uncharacterized protein</fullName>
    </submittedName>
</protein>
<comment type="caution">
    <text evidence="1">The sequence shown here is derived from an EMBL/GenBank/DDBJ whole genome shotgun (WGS) entry which is preliminary data.</text>
</comment>
<sequence>MADTYRLDINFVYKELAPLSTAGASVEPNMAIAFNDTNPAEAEAHKVVTARYGPRPLKQK</sequence>
<reference evidence="1 2" key="1">
    <citation type="journal article" date="2020" name="Nat. Food">
        <title>A phased Vanilla planifolia genome enables genetic improvement of flavour and production.</title>
        <authorList>
            <person name="Hasing T."/>
            <person name="Tang H."/>
            <person name="Brym M."/>
            <person name="Khazi F."/>
            <person name="Huang T."/>
            <person name="Chambers A.H."/>
        </authorList>
    </citation>
    <scope>NUCLEOTIDE SEQUENCE [LARGE SCALE GENOMIC DNA]</scope>
    <source>
        <tissue evidence="1">Leaf</tissue>
    </source>
</reference>
<evidence type="ECO:0000313" key="1">
    <source>
        <dbReference type="EMBL" id="KAG0498783.1"/>
    </source>
</evidence>
<dbReference type="AlphaFoldDB" id="A0A835S7J3"/>
<name>A0A835S7J3_VANPL</name>
<dbReference type="Proteomes" id="UP000636800">
    <property type="component" value="Chromosome 1"/>
</dbReference>
<proteinExistence type="predicted"/>
<organism evidence="1 2">
    <name type="scientific">Vanilla planifolia</name>
    <name type="common">Vanilla</name>
    <dbReference type="NCBI Taxonomy" id="51239"/>
    <lineage>
        <taxon>Eukaryota</taxon>
        <taxon>Viridiplantae</taxon>
        <taxon>Streptophyta</taxon>
        <taxon>Embryophyta</taxon>
        <taxon>Tracheophyta</taxon>
        <taxon>Spermatophyta</taxon>
        <taxon>Magnoliopsida</taxon>
        <taxon>Liliopsida</taxon>
        <taxon>Asparagales</taxon>
        <taxon>Orchidaceae</taxon>
        <taxon>Vanilloideae</taxon>
        <taxon>Vanilleae</taxon>
        <taxon>Vanilla</taxon>
    </lineage>
</organism>